<dbReference type="Proteomes" id="UP000325577">
    <property type="component" value="Linkage Group LG19"/>
</dbReference>
<accession>A0A5J5AQE8</accession>
<dbReference type="EMBL" id="CM018042">
    <property type="protein sequence ID" value="KAA8532428.1"/>
    <property type="molecule type" value="Genomic_DNA"/>
</dbReference>
<sequence length="130" mass="14603">MDYGICFSSVAVEEPKIQQEIVVILTAPYLAKTKNTHKPVLSSVNHAQSIRSTETEVSLCFWAVDIDGCCWAAGLGFYYVLVMFSLWFVVNWVFCLGSVFYLHRHLELESLGSPLWVTLNVSFCSGIDVD</sequence>
<organism evidence="2 3">
    <name type="scientific">Nyssa sinensis</name>
    <dbReference type="NCBI Taxonomy" id="561372"/>
    <lineage>
        <taxon>Eukaryota</taxon>
        <taxon>Viridiplantae</taxon>
        <taxon>Streptophyta</taxon>
        <taxon>Embryophyta</taxon>
        <taxon>Tracheophyta</taxon>
        <taxon>Spermatophyta</taxon>
        <taxon>Magnoliopsida</taxon>
        <taxon>eudicotyledons</taxon>
        <taxon>Gunneridae</taxon>
        <taxon>Pentapetalae</taxon>
        <taxon>asterids</taxon>
        <taxon>Cornales</taxon>
        <taxon>Nyssaceae</taxon>
        <taxon>Nyssa</taxon>
    </lineage>
</organism>
<keyword evidence="1" id="KW-1133">Transmembrane helix</keyword>
<dbReference type="AlphaFoldDB" id="A0A5J5AQE8"/>
<keyword evidence="3" id="KW-1185">Reference proteome</keyword>
<feature type="transmembrane region" description="Helical" evidence="1">
    <location>
        <begin position="77"/>
        <end position="102"/>
    </location>
</feature>
<protein>
    <submittedName>
        <fullName evidence="2">Uncharacterized protein</fullName>
    </submittedName>
</protein>
<keyword evidence="1" id="KW-0812">Transmembrane</keyword>
<keyword evidence="1" id="KW-0472">Membrane</keyword>
<evidence type="ECO:0000256" key="1">
    <source>
        <dbReference type="SAM" id="Phobius"/>
    </source>
</evidence>
<name>A0A5J5AQE8_9ASTE</name>
<proteinExistence type="predicted"/>
<reference evidence="2 3" key="1">
    <citation type="submission" date="2019-09" db="EMBL/GenBank/DDBJ databases">
        <title>A chromosome-level genome assembly of the Chinese tupelo Nyssa sinensis.</title>
        <authorList>
            <person name="Yang X."/>
            <person name="Kang M."/>
            <person name="Yang Y."/>
            <person name="Xiong H."/>
            <person name="Wang M."/>
            <person name="Zhang Z."/>
            <person name="Wang Z."/>
            <person name="Wu H."/>
            <person name="Ma T."/>
            <person name="Liu J."/>
            <person name="Xi Z."/>
        </authorList>
    </citation>
    <scope>NUCLEOTIDE SEQUENCE [LARGE SCALE GENOMIC DNA]</scope>
    <source>
        <strain evidence="2">J267</strain>
        <tissue evidence="2">Leaf</tissue>
    </source>
</reference>
<gene>
    <name evidence="2" type="ORF">F0562_032461</name>
</gene>
<evidence type="ECO:0000313" key="2">
    <source>
        <dbReference type="EMBL" id="KAA8532428.1"/>
    </source>
</evidence>
<evidence type="ECO:0000313" key="3">
    <source>
        <dbReference type="Proteomes" id="UP000325577"/>
    </source>
</evidence>